<dbReference type="InterPro" id="IPR036866">
    <property type="entry name" value="RibonucZ/Hydroxyglut_hydro"/>
</dbReference>
<dbReference type="InterPro" id="IPR001279">
    <property type="entry name" value="Metallo-B-lactamas"/>
</dbReference>
<dbReference type="GO" id="GO:0004416">
    <property type="term" value="F:hydroxyacylglutathione hydrolase activity"/>
    <property type="evidence" value="ECO:0007669"/>
    <property type="project" value="UniProtKB-EC"/>
</dbReference>
<dbReference type="Pfam" id="PF16123">
    <property type="entry name" value="HAGH_C"/>
    <property type="match status" value="1"/>
</dbReference>
<dbReference type="SUPFAM" id="SSF56281">
    <property type="entry name" value="Metallo-hydrolase/oxidoreductase"/>
    <property type="match status" value="1"/>
</dbReference>
<dbReference type="InterPro" id="IPR035680">
    <property type="entry name" value="Clx_II_MBL"/>
</dbReference>
<dbReference type="NCBIfam" id="TIGR03413">
    <property type="entry name" value="GSH_gloB"/>
    <property type="match status" value="1"/>
</dbReference>
<dbReference type="PANTHER" id="PTHR43705">
    <property type="entry name" value="HYDROXYACYLGLUTATHIONE HYDROLASE"/>
    <property type="match status" value="1"/>
</dbReference>
<evidence type="ECO:0000256" key="2">
    <source>
        <dbReference type="ARBA" id="ARBA00004963"/>
    </source>
</evidence>
<keyword evidence="4 7" id="KW-0479">Metal-binding</keyword>
<feature type="binding site" evidence="7">
    <location>
        <position position="114"/>
    </location>
    <ligand>
        <name>Zn(2+)</name>
        <dbReference type="ChEBI" id="CHEBI:29105"/>
        <label>1</label>
    </ligand>
</feature>
<evidence type="ECO:0000256" key="4">
    <source>
        <dbReference type="ARBA" id="ARBA00022723"/>
    </source>
</evidence>
<sequence length="256" mass="27301">MALELVILPCLADNYAYLVRDPSTDTIFVVDVPEAAPVLNALGARGWKLSHILITHHHDDHIAGVEALAQATGAHVIGAEADAHRLPPLDMMVTPGQTLPIGMQKLSVIDAGGHTLGHIAYHFAEAGLLFSGDSLMSWGCGRLFEGTPAQMFDSLARLSSLPDHTLVCSGHEYTEANGRFALSLEPGNPALLNRMDDVRAKRAEGQPTVPATLALEKATNPFLRSDDAALRSALGLPADASALATFTEARARKDRF</sequence>
<comment type="subunit">
    <text evidence="7">Monomer.</text>
</comment>
<evidence type="ECO:0000256" key="7">
    <source>
        <dbReference type="HAMAP-Rule" id="MF_01374"/>
    </source>
</evidence>
<comment type="caution">
    <text evidence="9">The sequence shown here is derived from an EMBL/GenBank/DDBJ whole genome shotgun (WGS) entry which is preliminary data.</text>
</comment>
<evidence type="ECO:0000259" key="8">
    <source>
        <dbReference type="SMART" id="SM00849"/>
    </source>
</evidence>
<feature type="binding site" evidence="7">
    <location>
        <position position="133"/>
    </location>
    <ligand>
        <name>Zn(2+)</name>
        <dbReference type="ChEBI" id="CHEBI:29105"/>
        <label>1</label>
    </ligand>
</feature>
<reference evidence="9 10" key="1">
    <citation type="submission" date="2022-10" db="EMBL/GenBank/DDBJ databases">
        <title>Sinirhodobacter sp. nov., isolated from ocean surface sediments.</title>
        <authorList>
            <person name="He W."/>
            <person name="Wang L."/>
            <person name="Zhang D.-F."/>
        </authorList>
    </citation>
    <scope>NUCLEOTIDE SEQUENCE [LARGE SCALE GENOMIC DNA]</scope>
    <source>
        <strain evidence="9 10">WL0115</strain>
    </source>
</reference>
<feature type="binding site" evidence="7">
    <location>
        <position position="171"/>
    </location>
    <ligand>
        <name>Zn(2+)</name>
        <dbReference type="ChEBI" id="CHEBI:29105"/>
        <label>2</label>
    </ligand>
</feature>
<keyword evidence="6 7" id="KW-0862">Zinc</keyword>
<feature type="binding site" evidence="7">
    <location>
        <position position="56"/>
    </location>
    <ligand>
        <name>Zn(2+)</name>
        <dbReference type="ChEBI" id="CHEBI:29105"/>
        <label>1</label>
    </ligand>
</feature>
<feature type="binding site" evidence="7">
    <location>
        <position position="60"/>
    </location>
    <ligand>
        <name>Zn(2+)</name>
        <dbReference type="ChEBI" id="CHEBI:29105"/>
        <label>2</label>
    </ligand>
</feature>
<feature type="binding site" evidence="7">
    <location>
        <position position="61"/>
    </location>
    <ligand>
        <name>Zn(2+)</name>
        <dbReference type="ChEBI" id="CHEBI:29105"/>
        <label>2</label>
    </ligand>
</feature>
<dbReference type="EC" id="3.1.2.6" evidence="7"/>
<evidence type="ECO:0000313" key="9">
    <source>
        <dbReference type="EMBL" id="MCV2878052.1"/>
    </source>
</evidence>
<feature type="binding site" evidence="7">
    <location>
        <position position="58"/>
    </location>
    <ligand>
        <name>Zn(2+)</name>
        <dbReference type="ChEBI" id="CHEBI:29105"/>
        <label>1</label>
    </ligand>
</feature>
<feature type="domain" description="Metallo-beta-lactamase" evidence="8">
    <location>
        <begin position="13"/>
        <end position="171"/>
    </location>
</feature>
<feature type="binding site" evidence="7">
    <location>
        <position position="133"/>
    </location>
    <ligand>
        <name>Zn(2+)</name>
        <dbReference type="ChEBI" id="CHEBI:29105"/>
        <label>2</label>
    </ligand>
</feature>
<dbReference type="InterPro" id="IPR017782">
    <property type="entry name" value="Hydroxyacylglutathione_Hdrlase"/>
</dbReference>
<evidence type="ECO:0000256" key="1">
    <source>
        <dbReference type="ARBA" id="ARBA00001623"/>
    </source>
</evidence>
<comment type="cofactor">
    <cofactor evidence="7">
        <name>Zn(2+)</name>
        <dbReference type="ChEBI" id="CHEBI:29105"/>
    </cofactor>
    <text evidence="7">Binds 2 Zn(2+) ions per subunit.</text>
</comment>
<dbReference type="PANTHER" id="PTHR43705:SF1">
    <property type="entry name" value="HYDROXYACYLGLUTATHIONE HYDROLASE GLOB"/>
    <property type="match status" value="1"/>
</dbReference>
<protein>
    <recommendedName>
        <fullName evidence="7">Hydroxyacylglutathione hydrolase</fullName>
        <ecNumber evidence="7">3.1.2.6</ecNumber>
    </recommendedName>
    <alternativeName>
        <fullName evidence="7">Glyoxalase II</fullName>
        <shortName evidence="7">Glx II</shortName>
    </alternativeName>
</protein>
<comment type="catalytic activity">
    <reaction evidence="1 7">
        <text>an S-(2-hydroxyacyl)glutathione + H2O = a 2-hydroxy carboxylate + glutathione + H(+)</text>
        <dbReference type="Rhea" id="RHEA:21864"/>
        <dbReference type="ChEBI" id="CHEBI:15377"/>
        <dbReference type="ChEBI" id="CHEBI:15378"/>
        <dbReference type="ChEBI" id="CHEBI:57925"/>
        <dbReference type="ChEBI" id="CHEBI:58896"/>
        <dbReference type="ChEBI" id="CHEBI:71261"/>
        <dbReference type="EC" id="3.1.2.6"/>
    </reaction>
</comment>
<dbReference type="RefSeq" id="WP_263847219.1">
    <property type="nucleotide sequence ID" value="NZ_JAOWKW010000003.1"/>
</dbReference>
<dbReference type="Pfam" id="PF00753">
    <property type="entry name" value="Lactamase_B"/>
    <property type="match status" value="1"/>
</dbReference>
<comment type="pathway">
    <text evidence="2 7">Secondary metabolite metabolism; methylglyoxal degradation; (R)-lactate from methylglyoxal: step 2/2.</text>
</comment>
<dbReference type="Proteomes" id="UP001526166">
    <property type="component" value="Unassembled WGS sequence"/>
</dbReference>
<dbReference type="InterPro" id="IPR050110">
    <property type="entry name" value="Glyoxalase_II_hydrolase"/>
</dbReference>
<evidence type="ECO:0000256" key="3">
    <source>
        <dbReference type="ARBA" id="ARBA00006759"/>
    </source>
</evidence>
<keyword evidence="10" id="KW-1185">Reference proteome</keyword>
<evidence type="ECO:0000313" key="10">
    <source>
        <dbReference type="Proteomes" id="UP001526166"/>
    </source>
</evidence>
<comment type="similarity">
    <text evidence="3 7">Belongs to the metallo-beta-lactamase superfamily. Glyoxalase II family.</text>
</comment>
<dbReference type="InterPro" id="IPR032282">
    <property type="entry name" value="HAGH_C"/>
</dbReference>
<accession>A0ABT2ZWD3</accession>
<keyword evidence="5 7" id="KW-0378">Hydrolase</keyword>
<evidence type="ECO:0000256" key="5">
    <source>
        <dbReference type="ARBA" id="ARBA00022801"/>
    </source>
</evidence>
<name>A0ABT2ZWD3_9RHOB</name>
<gene>
    <name evidence="7 9" type="primary">gloB</name>
    <name evidence="9" type="ORF">OE699_04230</name>
</gene>
<dbReference type="EMBL" id="JAOWKW010000003">
    <property type="protein sequence ID" value="MCV2878052.1"/>
    <property type="molecule type" value="Genomic_DNA"/>
</dbReference>
<dbReference type="HAMAP" id="MF_01374">
    <property type="entry name" value="Glyoxalase_2"/>
    <property type="match status" value="1"/>
</dbReference>
<organism evidence="9 10">
    <name type="scientific">Sedimentimonas flavescens</name>
    <dbReference type="NCBI Taxonomy" id="2851012"/>
    <lineage>
        <taxon>Bacteria</taxon>
        <taxon>Pseudomonadati</taxon>
        <taxon>Pseudomonadota</taxon>
        <taxon>Alphaproteobacteria</taxon>
        <taxon>Rhodobacterales</taxon>
        <taxon>Rhodobacter group</taxon>
        <taxon>Sedimentimonas</taxon>
    </lineage>
</organism>
<dbReference type="SMART" id="SM00849">
    <property type="entry name" value="Lactamase_B"/>
    <property type="match status" value="1"/>
</dbReference>
<proteinExistence type="inferred from homology"/>
<comment type="function">
    <text evidence="7">Thiolesterase that catalyzes the hydrolysis of S-D-lactoyl-glutathione to form glutathione and D-lactic acid.</text>
</comment>
<dbReference type="CDD" id="cd07723">
    <property type="entry name" value="hydroxyacylglutathione_hydrolase_MBL-fold"/>
    <property type="match status" value="1"/>
</dbReference>
<evidence type="ECO:0000256" key="6">
    <source>
        <dbReference type="ARBA" id="ARBA00022833"/>
    </source>
</evidence>
<dbReference type="PIRSF" id="PIRSF005457">
    <property type="entry name" value="Glx"/>
    <property type="match status" value="1"/>
</dbReference>
<dbReference type="Gene3D" id="3.60.15.10">
    <property type="entry name" value="Ribonuclease Z/Hydroxyacylglutathione hydrolase-like"/>
    <property type="match status" value="1"/>
</dbReference>